<keyword evidence="1" id="KW-0732">Signal</keyword>
<dbReference type="Proteomes" id="UP000429607">
    <property type="component" value="Unassembled WGS sequence"/>
</dbReference>
<sequence length="51" mass="6019">MVLVVVFLVFFVFCPTCTAEDSSKERKKVIWCWFFPTITNTCKRLINLETN</sequence>
<feature type="signal peptide" evidence="1">
    <location>
        <begin position="1"/>
        <end position="19"/>
    </location>
</feature>
<name>A0A6A3H0M4_9STRA</name>
<dbReference type="EMBL" id="QXFV01006031">
    <property type="protein sequence ID" value="KAE8962737.1"/>
    <property type="molecule type" value="Genomic_DNA"/>
</dbReference>
<feature type="chain" id="PRO_5025338592" description="RxLR effector protein" evidence="1">
    <location>
        <begin position="20"/>
        <end position="51"/>
    </location>
</feature>
<evidence type="ECO:0000313" key="3">
    <source>
        <dbReference type="Proteomes" id="UP000429607"/>
    </source>
</evidence>
<protein>
    <recommendedName>
        <fullName evidence="4">RxLR effector protein</fullName>
    </recommendedName>
</protein>
<evidence type="ECO:0000256" key="1">
    <source>
        <dbReference type="SAM" id="SignalP"/>
    </source>
</evidence>
<reference evidence="2 3" key="1">
    <citation type="submission" date="2018-09" db="EMBL/GenBank/DDBJ databases">
        <title>Genomic investigation of the strawberry pathogen Phytophthora fragariae indicates pathogenicity is determined by transcriptional variation in three key races.</title>
        <authorList>
            <person name="Adams T.M."/>
            <person name="Armitage A.D."/>
            <person name="Sobczyk M.K."/>
            <person name="Bates H.J."/>
            <person name="Dunwell J.M."/>
            <person name="Nellist C.F."/>
            <person name="Harrison R.J."/>
        </authorList>
    </citation>
    <scope>NUCLEOTIDE SEQUENCE [LARGE SCALE GENOMIC DNA]</scope>
    <source>
        <strain evidence="2 3">SCRP249</strain>
    </source>
</reference>
<accession>A0A6A3H0M4</accession>
<proteinExistence type="predicted"/>
<dbReference type="AlphaFoldDB" id="A0A6A3H0M4"/>
<evidence type="ECO:0000313" key="2">
    <source>
        <dbReference type="EMBL" id="KAE8962737.1"/>
    </source>
</evidence>
<comment type="caution">
    <text evidence="2">The sequence shown here is derived from an EMBL/GenBank/DDBJ whole genome shotgun (WGS) entry which is preliminary data.</text>
</comment>
<evidence type="ECO:0008006" key="4">
    <source>
        <dbReference type="Google" id="ProtNLM"/>
    </source>
</evidence>
<organism evidence="2 3">
    <name type="scientific">Phytophthora rubi</name>
    <dbReference type="NCBI Taxonomy" id="129364"/>
    <lineage>
        <taxon>Eukaryota</taxon>
        <taxon>Sar</taxon>
        <taxon>Stramenopiles</taxon>
        <taxon>Oomycota</taxon>
        <taxon>Peronosporomycetes</taxon>
        <taxon>Peronosporales</taxon>
        <taxon>Peronosporaceae</taxon>
        <taxon>Phytophthora</taxon>
    </lineage>
</organism>
<gene>
    <name evidence="2" type="ORF">PR001_g29613</name>
</gene>